<sequence length="220" mass="24615">MRFSTAASLVALSSLGLLITPSFHSNGLASAALTPEERIQVEAKDPENPNYCPACLKKAMINHFPHACPKDLEPMEATTRPEGPRPDEQRCVCVSFMDLYWMKLDCAQECTFVHDAEAMKHFLPSSSIPGCDKWVDFVSGEEKEVEGFEKKDTQYKPEVFTKDRDSEHGASEASEPSETKVEEHVVEEGIAKEPTVEQVKMAETDELRNEGAEYEVKDEL</sequence>
<evidence type="ECO:0008006" key="5">
    <source>
        <dbReference type="Google" id="ProtNLM"/>
    </source>
</evidence>
<accession>A0A9P8A700</accession>
<feature type="signal peptide" evidence="2">
    <location>
        <begin position="1"/>
        <end position="25"/>
    </location>
</feature>
<reference evidence="3" key="1">
    <citation type="submission" date="2021-07" db="EMBL/GenBank/DDBJ databases">
        <title>Draft genome of Mortierella alpina, strain LL118, isolated from an aspen leaf litter sample.</title>
        <authorList>
            <person name="Yang S."/>
            <person name="Vinatzer B.A."/>
        </authorList>
    </citation>
    <scope>NUCLEOTIDE SEQUENCE</scope>
    <source>
        <strain evidence="3">LL118</strain>
    </source>
</reference>
<evidence type="ECO:0000313" key="3">
    <source>
        <dbReference type="EMBL" id="KAG9323851.1"/>
    </source>
</evidence>
<organism evidence="3 4">
    <name type="scientific">Mortierella alpina</name>
    <name type="common">Oleaginous fungus</name>
    <name type="synonym">Mortierella renispora</name>
    <dbReference type="NCBI Taxonomy" id="64518"/>
    <lineage>
        <taxon>Eukaryota</taxon>
        <taxon>Fungi</taxon>
        <taxon>Fungi incertae sedis</taxon>
        <taxon>Mucoromycota</taxon>
        <taxon>Mortierellomycotina</taxon>
        <taxon>Mortierellomycetes</taxon>
        <taxon>Mortierellales</taxon>
        <taxon>Mortierellaceae</taxon>
        <taxon>Mortierella</taxon>
    </lineage>
</organism>
<feature type="chain" id="PRO_5040142145" description="C3H1-type domain-containing protein" evidence="2">
    <location>
        <begin position="26"/>
        <end position="220"/>
    </location>
</feature>
<feature type="region of interest" description="Disordered" evidence="1">
    <location>
        <begin position="148"/>
        <end position="220"/>
    </location>
</feature>
<gene>
    <name evidence="3" type="ORF">KVV02_007861</name>
</gene>
<name>A0A9P8A700_MORAP</name>
<feature type="compositionally biased region" description="Basic and acidic residues" evidence="1">
    <location>
        <begin position="177"/>
        <end position="220"/>
    </location>
</feature>
<evidence type="ECO:0000256" key="2">
    <source>
        <dbReference type="SAM" id="SignalP"/>
    </source>
</evidence>
<evidence type="ECO:0000313" key="4">
    <source>
        <dbReference type="Proteomes" id="UP000717515"/>
    </source>
</evidence>
<protein>
    <recommendedName>
        <fullName evidence="5">C3H1-type domain-containing protein</fullName>
    </recommendedName>
</protein>
<dbReference type="Proteomes" id="UP000717515">
    <property type="component" value="Unassembled WGS sequence"/>
</dbReference>
<evidence type="ECO:0000256" key="1">
    <source>
        <dbReference type="SAM" id="MobiDB-lite"/>
    </source>
</evidence>
<keyword evidence="2" id="KW-0732">Signal</keyword>
<comment type="caution">
    <text evidence="3">The sequence shown here is derived from an EMBL/GenBank/DDBJ whole genome shotgun (WGS) entry which is preliminary data.</text>
</comment>
<dbReference type="AlphaFoldDB" id="A0A9P8A700"/>
<dbReference type="EMBL" id="JAIFTL010000086">
    <property type="protein sequence ID" value="KAG9323851.1"/>
    <property type="molecule type" value="Genomic_DNA"/>
</dbReference>
<feature type="compositionally biased region" description="Basic and acidic residues" evidence="1">
    <location>
        <begin position="148"/>
        <end position="170"/>
    </location>
</feature>
<proteinExistence type="predicted"/>